<organism evidence="5 6">
    <name type="scientific">Bifidobacterium bohemicum DSM 22767</name>
    <dbReference type="NCBI Taxonomy" id="1437606"/>
    <lineage>
        <taxon>Bacteria</taxon>
        <taxon>Bacillati</taxon>
        <taxon>Actinomycetota</taxon>
        <taxon>Actinomycetes</taxon>
        <taxon>Bifidobacteriales</taxon>
        <taxon>Bifidobacteriaceae</taxon>
        <taxon>Bifidobacterium</taxon>
    </lineage>
</organism>
<dbReference type="EMBL" id="JGYP01000002">
    <property type="protein sequence ID" value="KFI45766.1"/>
    <property type="molecule type" value="Genomic_DNA"/>
</dbReference>
<evidence type="ECO:0000256" key="3">
    <source>
        <dbReference type="ARBA" id="ARBA00011973"/>
    </source>
</evidence>
<evidence type="ECO:0000256" key="1">
    <source>
        <dbReference type="ARBA" id="ARBA00001426"/>
    </source>
</evidence>
<evidence type="ECO:0000313" key="6">
    <source>
        <dbReference type="Proteomes" id="UP000029096"/>
    </source>
</evidence>
<keyword evidence="5" id="KW-0456">Lyase</keyword>
<feature type="domain" description="Mandelate racemase/muconate lactonizing enzyme C-terminal" evidence="4">
    <location>
        <begin position="186"/>
        <end position="286"/>
    </location>
</feature>
<dbReference type="SFLD" id="SFLDG00055">
    <property type="entry name" value="glucarate_dehydratase"/>
    <property type="match status" value="1"/>
</dbReference>
<name>A0A086ZGW6_9BIFI</name>
<sequence length="460" mass="51003">MVPTIERMEVVPVAGYDSMLLNLAGAHEPFFTRNIVVMTDSEGYTGVAEVPGGKVITRRLESCVPLVEGKSIGQWKAVVQDCRGMLERQVAGTQGSGDIETAHAMIFKKVTNVLTGVETPMLDLLGKHLEVPVAALLGEGQVRDRVRFLSYLFYVGDYRKTDLPYLHDDDDSDEWGRIRREPALDPDAIVAQARATAERYGFHDFKLKGGVFEGKEEIKAIRALKKAFPDARITLDPNQGWSLKEAVELCGDMTGTLTYVEDPCGAEGRFSARETMAEFHRQTGLATATNMCDTDWREMKAAIRLDSVTIPLADPHFWTMEGCVRVAQLCHDMDLTWGVHSNNHFDISLAMVAQSAAAAPGRLNACDTHYIWQDGQYLTKNPPKIENGEIEVRRDVPGLGIEIDREAIDKAHKRSMSTTIAEPAMMRKACSTSSPAGPSTRTVRPWCVEARNSTIPWYGR</sequence>
<dbReference type="PANTHER" id="PTHR48080">
    <property type="entry name" value="D-GALACTONATE DEHYDRATASE-RELATED"/>
    <property type="match status" value="1"/>
</dbReference>
<comment type="pathway">
    <text evidence="2">Carbohydrate acid metabolism; D-glucarate degradation; 2,5-dioxopentanoate from D-glucarate: step 1/2.</text>
</comment>
<dbReference type="SUPFAM" id="SSF51604">
    <property type="entry name" value="Enolase C-terminal domain-like"/>
    <property type="match status" value="1"/>
</dbReference>
<dbReference type="InterPro" id="IPR029065">
    <property type="entry name" value="Enolase_C-like"/>
</dbReference>
<dbReference type="GO" id="GO:0008872">
    <property type="term" value="F:glucarate dehydratase activity"/>
    <property type="evidence" value="ECO:0007669"/>
    <property type="project" value="UniProtKB-EC"/>
</dbReference>
<reference evidence="5 6" key="1">
    <citation type="submission" date="2014-03" db="EMBL/GenBank/DDBJ databases">
        <title>Genomics of Bifidobacteria.</title>
        <authorList>
            <person name="Ventura M."/>
            <person name="Milani C."/>
            <person name="Lugli G.A."/>
        </authorList>
    </citation>
    <scope>NUCLEOTIDE SEQUENCE [LARGE SCALE GENOMIC DNA]</scope>
    <source>
        <strain evidence="5 6">DSM 22767</strain>
    </source>
</reference>
<dbReference type="STRING" id="1437606.BBOH_0568"/>
<evidence type="ECO:0000313" key="5">
    <source>
        <dbReference type="EMBL" id="KFI45766.1"/>
    </source>
</evidence>
<dbReference type="InterPro" id="IPR036849">
    <property type="entry name" value="Enolase-like_C_sf"/>
</dbReference>
<comment type="catalytic activity">
    <reaction evidence="1">
        <text>D-glucarate = 5-dehydro-4-deoxy-D-glucarate + H2O</text>
        <dbReference type="Rhea" id="RHEA:14573"/>
        <dbReference type="ChEBI" id="CHEBI:15377"/>
        <dbReference type="ChEBI" id="CHEBI:30612"/>
        <dbReference type="ChEBI" id="CHEBI:42819"/>
        <dbReference type="EC" id="4.2.1.40"/>
    </reaction>
</comment>
<dbReference type="SMART" id="SM00922">
    <property type="entry name" value="MR_MLE"/>
    <property type="match status" value="1"/>
</dbReference>
<dbReference type="Gene3D" id="3.30.390.10">
    <property type="entry name" value="Enolase-like, N-terminal domain"/>
    <property type="match status" value="1"/>
</dbReference>
<protein>
    <recommendedName>
        <fullName evidence="3">glucarate dehydratase</fullName>
        <ecNumber evidence="3">4.2.1.40</ecNumber>
    </recommendedName>
</protein>
<keyword evidence="6" id="KW-1185">Reference proteome</keyword>
<evidence type="ECO:0000256" key="2">
    <source>
        <dbReference type="ARBA" id="ARBA00005183"/>
    </source>
</evidence>
<dbReference type="PANTHER" id="PTHR48080:SF4">
    <property type="entry name" value="GLUCARATE DEHYDRATASE"/>
    <property type="match status" value="1"/>
</dbReference>
<dbReference type="InterPro" id="IPR013342">
    <property type="entry name" value="Mandelate_racemase_C"/>
</dbReference>
<evidence type="ECO:0000259" key="4">
    <source>
        <dbReference type="SMART" id="SM00922"/>
    </source>
</evidence>
<dbReference type="SFLD" id="SFLDS00001">
    <property type="entry name" value="Enolase"/>
    <property type="match status" value="1"/>
</dbReference>
<dbReference type="AlphaFoldDB" id="A0A086ZGW6"/>
<dbReference type="eggNOG" id="COG4948">
    <property type="taxonomic scope" value="Bacteria"/>
</dbReference>
<dbReference type="Gene3D" id="3.20.20.120">
    <property type="entry name" value="Enolase-like C-terminal domain"/>
    <property type="match status" value="1"/>
</dbReference>
<dbReference type="EC" id="4.2.1.40" evidence="3"/>
<gene>
    <name evidence="5" type="ORF">BBOH_0568</name>
</gene>
<comment type="caution">
    <text evidence="5">The sequence shown here is derived from an EMBL/GenBank/DDBJ whole genome shotgun (WGS) entry which is preliminary data.</text>
</comment>
<dbReference type="Proteomes" id="UP000029096">
    <property type="component" value="Unassembled WGS sequence"/>
</dbReference>
<dbReference type="InterPro" id="IPR029017">
    <property type="entry name" value="Enolase-like_N"/>
</dbReference>
<dbReference type="SUPFAM" id="SSF54826">
    <property type="entry name" value="Enolase N-terminal domain-like"/>
    <property type="match status" value="1"/>
</dbReference>
<dbReference type="InterPro" id="IPR034593">
    <property type="entry name" value="DgoD-like"/>
</dbReference>
<proteinExistence type="predicted"/>
<accession>A0A086ZGW6</accession>
<dbReference type="Pfam" id="PF13378">
    <property type="entry name" value="MR_MLE_C"/>
    <property type="match status" value="1"/>
</dbReference>